<feature type="compositionally biased region" description="Basic and acidic residues" evidence="1">
    <location>
        <begin position="256"/>
        <end position="271"/>
    </location>
</feature>
<dbReference type="Pfam" id="PF00373">
    <property type="entry name" value="FERM_M"/>
    <property type="match status" value="1"/>
</dbReference>
<name>A0AAD9V3L6_ACRCE</name>
<evidence type="ECO:0000259" key="2">
    <source>
        <dbReference type="SMART" id="SM01195"/>
    </source>
</evidence>
<dbReference type="GO" id="GO:0005856">
    <property type="term" value="C:cytoskeleton"/>
    <property type="evidence" value="ECO:0007669"/>
    <property type="project" value="TreeGrafter"/>
</dbReference>
<dbReference type="InterPro" id="IPR011993">
    <property type="entry name" value="PH-like_dom_sf"/>
</dbReference>
<dbReference type="CDD" id="cd14473">
    <property type="entry name" value="FERM_B-lobe"/>
    <property type="match status" value="1"/>
</dbReference>
<dbReference type="Pfam" id="PF08736">
    <property type="entry name" value="FA"/>
    <property type="match status" value="1"/>
</dbReference>
<feature type="domain" description="FERM adjacent" evidence="2">
    <location>
        <begin position="210"/>
        <end position="255"/>
    </location>
</feature>
<dbReference type="InterPro" id="IPR014847">
    <property type="entry name" value="FA"/>
</dbReference>
<keyword evidence="4" id="KW-1185">Reference proteome</keyword>
<dbReference type="InterPro" id="IPR035963">
    <property type="entry name" value="FERM_2"/>
</dbReference>
<dbReference type="PANTHER" id="PTHR23280">
    <property type="entry name" value="4.1 G PROTEIN"/>
    <property type="match status" value="1"/>
</dbReference>
<dbReference type="InterPro" id="IPR019749">
    <property type="entry name" value="Band_41_domain"/>
</dbReference>
<accession>A0AAD9V3L6</accession>
<dbReference type="InterPro" id="IPR019748">
    <property type="entry name" value="FERM_central"/>
</dbReference>
<gene>
    <name evidence="3" type="ORF">P5673_017617</name>
</gene>
<dbReference type="SUPFAM" id="SSF47031">
    <property type="entry name" value="Second domain of FERM"/>
    <property type="match status" value="1"/>
</dbReference>
<comment type="caution">
    <text evidence="3">The sequence shown here is derived from an EMBL/GenBank/DDBJ whole genome shotgun (WGS) entry which is preliminary data.</text>
</comment>
<reference evidence="3" key="1">
    <citation type="journal article" date="2023" name="G3 (Bethesda)">
        <title>Whole genome assembly and annotation of the endangered Caribbean coral Acropora cervicornis.</title>
        <authorList>
            <person name="Selwyn J.D."/>
            <person name="Vollmer S.V."/>
        </authorList>
    </citation>
    <scope>NUCLEOTIDE SEQUENCE</scope>
    <source>
        <strain evidence="3">K2</strain>
    </source>
</reference>
<dbReference type="AlphaFoldDB" id="A0AAD9V3L6"/>
<dbReference type="Gene3D" id="1.20.80.60">
    <property type="match status" value="1"/>
</dbReference>
<dbReference type="PANTHER" id="PTHR23280:SF21">
    <property type="entry name" value="PROTEIN 4.1 HOMOLOG"/>
    <property type="match status" value="1"/>
</dbReference>
<reference evidence="3" key="2">
    <citation type="journal article" date="2023" name="Science">
        <title>Genomic signatures of disease resistance in endangered staghorn corals.</title>
        <authorList>
            <person name="Vollmer S.V."/>
            <person name="Selwyn J.D."/>
            <person name="Despard B.A."/>
            <person name="Roesel C.L."/>
        </authorList>
    </citation>
    <scope>NUCLEOTIDE SEQUENCE</scope>
    <source>
        <strain evidence="3">K2</strain>
    </source>
</reference>
<proteinExistence type="predicted"/>
<evidence type="ECO:0000256" key="1">
    <source>
        <dbReference type="SAM" id="MobiDB-lite"/>
    </source>
</evidence>
<dbReference type="Proteomes" id="UP001249851">
    <property type="component" value="Unassembled WGS sequence"/>
</dbReference>
<protein>
    <submittedName>
        <fullName evidence="3">Protein 4.1</fullName>
    </submittedName>
</protein>
<feature type="compositionally biased region" description="Acidic residues" evidence="1">
    <location>
        <begin position="272"/>
        <end position="283"/>
    </location>
</feature>
<evidence type="ECO:0000313" key="4">
    <source>
        <dbReference type="Proteomes" id="UP001249851"/>
    </source>
</evidence>
<dbReference type="InterPro" id="IPR018980">
    <property type="entry name" value="FERM_PH-like_C"/>
</dbReference>
<dbReference type="Gene3D" id="2.30.29.30">
    <property type="entry name" value="Pleckstrin-homology domain (PH domain)/Phosphotyrosine-binding domain (PTB)"/>
    <property type="match status" value="1"/>
</dbReference>
<dbReference type="PRINTS" id="PR00935">
    <property type="entry name" value="BAND41"/>
</dbReference>
<dbReference type="EMBL" id="JARQWQ010000038">
    <property type="protein sequence ID" value="KAK2560029.1"/>
    <property type="molecule type" value="Genomic_DNA"/>
</dbReference>
<dbReference type="SUPFAM" id="SSF50729">
    <property type="entry name" value="PH domain-like"/>
    <property type="match status" value="1"/>
</dbReference>
<organism evidence="3 4">
    <name type="scientific">Acropora cervicornis</name>
    <name type="common">Staghorn coral</name>
    <dbReference type="NCBI Taxonomy" id="6130"/>
    <lineage>
        <taxon>Eukaryota</taxon>
        <taxon>Metazoa</taxon>
        <taxon>Cnidaria</taxon>
        <taxon>Anthozoa</taxon>
        <taxon>Hexacorallia</taxon>
        <taxon>Scleractinia</taxon>
        <taxon>Astrocoeniina</taxon>
        <taxon>Acroporidae</taxon>
        <taxon>Acropora</taxon>
    </lineage>
</organism>
<feature type="region of interest" description="Disordered" evidence="1">
    <location>
        <begin position="242"/>
        <end position="283"/>
    </location>
</feature>
<dbReference type="GO" id="GO:0031032">
    <property type="term" value="P:actomyosin structure organization"/>
    <property type="evidence" value="ECO:0007669"/>
    <property type="project" value="TreeGrafter"/>
</dbReference>
<sequence>MRNEAGPILDLRILRQYLMVLQLREDLLKGRLQCSVPIHALLGSFVVQAECGDFEPDEHGENLEYLSEFKFSPRQVFTVGQLKHQYVVQQVERIETFRTKLFGSLQGNDTRGRRTAILGQRQKTSIVRSRSAPSSGCRRPVCNRRSFGLGNSHLSQQSLDKQVCLNDSYGAVSLSFRLGSLRATKRLWKVGVEHHSFFRLSQTDLPHKEVGFMKLGSKFRYSGRTQHQARHSQEINRAPPDFERVSSKRFSSKVLDGNRRSETIQEIPKVEEGEEVEEQQPTD</sequence>
<dbReference type="Pfam" id="PF09380">
    <property type="entry name" value="FERM_C"/>
    <property type="match status" value="1"/>
</dbReference>
<dbReference type="SMART" id="SM01195">
    <property type="entry name" value="FA"/>
    <property type="match status" value="1"/>
</dbReference>
<evidence type="ECO:0000313" key="3">
    <source>
        <dbReference type="EMBL" id="KAK2560029.1"/>
    </source>
</evidence>